<dbReference type="Pfam" id="PF04749">
    <property type="entry name" value="PLAC8"/>
    <property type="match status" value="1"/>
</dbReference>
<organism evidence="2 3">
    <name type="scientific">Sinanodonta woodiana</name>
    <name type="common">Chinese pond mussel</name>
    <name type="synonym">Anodonta woodiana</name>
    <dbReference type="NCBI Taxonomy" id="1069815"/>
    <lineage>
        <taxon>Eukaryota</taxon>
        <taxon>Metazoa</taxon>
        <taxon>Spiralia</taxon>
        <taxon>Lophotrochozoa</taxon>
        <taxon>Mollusca</taxon>
        <taxon>Bivalvia</taxon>
        <taxon>Autobranchia</taxon>
        <taxon>Heteroconchia</taxon>
        <taxon>Palaeoheterodonta</taxon>
        <taxon>Unionida</taxon>
        <taxon>Unionoidea</taxon>
        <taxon>Unionidae</taxon>
        <taxon>Unioninae</taxon>
        <taxon>Sinanodonta</taxon>
    </lineage>
</organism>
<accession>A0ABD3XAM5</accession>
<dbReference type="AlphaFoldDB" id="A0ABD3XAM5"/>
<evidence type="ECO:0000256" key="1">
    <source>
        <dbReference type="ARBA" id="ARBA00009024"/>
    </source>
</evidence>
<sequence>MQKLYLQEVLYSFSSPPQPGEVTTNQPMYYAPPGPYPNPQYGQQPGFPQMPMMQPMQQSTNTTVVINQQPQRRAGPRDWSTGLFGCLEDATSCLGVYCCTPYYSCYLSSELGESCCLPMCFPPCDCHPVWGTPSPWLVALRVKVREANKIQGSIMGDCMAVCCCPTCVMCQLKREYDYVRQHPNDL</sequence>
<name>A0ABD3XAM5_SINWO</name>
<comment type="similarity">
    <text evidence="1">Belongs to the cornifelin family.</text>
</comment>
<dbReference type="NCBIfam" id="TIGR01571">
    <property type="entry name" value="A_thal_Cys_rich"/>
    <property type="match status" value="1"/>
</dbReference>
<dbReference type="PANTHER" id="PTHR15907">
    <property type="entry name" value="DUF614 FAMILY PROTEIN-RELATED"/>
    <property type="match status" value="1"/>
</dbReference>
<evidence type="ECO:0000313" key="3">
    <source>
        <dbReference type="Proteomes" id="UP001634394"/>
    </source>
</evidence>
<reference evidence="2 3" key="1">
    <citation type="submission" date="2024-11" db="EMBL/GenBank/DDBJ databases">
        <title>Chromosome-level genome assembly of the freshwater bivalve Anodonta woodiana.</title>
        <authorList>
            <person name="Chen X."/>
        </authorList>
    </citation>
    <scope>NUCLEOTIDE SEQUENCE [LARGE SCALE GENOMIC DNA]</scope>
    <source>
        <strain evidence="2">MN2024</strain>
        <tissue evidence="2">Gills</tissue>
    </source>
</reference>
<proteinExistence type="inferred from homology"/>
<dbReference type="Proteomes" id="UP001634394">
    <property type="component" value="Unassembled WGS sequence"/>
</dbReference>
<evidence type="ECO:0000313" key="2">
    <source>
        <dbReference type="EMBL" id="KAL3881950.1"/>
    </source>
</evidence>
<gene>
    <name evidence="2" type="ORF">ACJMK2_028333</name>
</gene>
<dbReference type="EMBL" id="JBJQND010000003">
    <property type="protein sequence ID" value="KAL3881950.1"/>
    <property type="molecule type" value="Genomic_DNA"/>
</dbReference>
<keyword evidence="3" id="KW-1185">Reference proteome</keyword>
<evidence type="ECO:0008006" key="4">
    <source>
        <dbReference type="Google" id="ProtNLM"/>
    </source>
</evidence>
<protein>
    <recommendedName>
        <fullName evidence="4">Cornifelin</fullName>
    </recommendedName>
</protein>
<dbReference type="InterPro" id="IPR006461">
    <property type="entry name" value="PLAC_motif_containing"/>
</dbReference>
<comment type="caution">
    <text evidence="2">The sequence shown here is derived from an EMBL/GenBank/DDBJ whole genome shotgun (WGS) entry which is preliminary data.</text>
</comment>